<reference evidence="11 12" key="1">
    <citation type="submission" date="2017-10" db="EMBL/GenBank/DDBJ databases">
        <title>Sequencing the genomes of 1000 actinobacteria strains.</title>
        <authorList>
            <person name="Klenk H.-P."/>
        </authorList>
    </citation>
    <scope>NUCLEOTIDE SEQUENCE [LARGE SCALE GENOMIC DNA]</scope>
    <source>
        <strain evidence="11 12">DSM 18966</strain>
    </source>
</reference>
<name>A0A2A9E7U5_9MICO</name>
<dbReference type="GO" id="GO:0005829">
    <property type="term" value="C:cytosol"/>
    <property type="evidence" value="ECO:0007669"/>
    <property type="project" value="TreeGrafter"/>
</dbReference>
<dbReference type="PRINTS" id="PR00421">
    <property type="entry name" value="THIOREDOXIN"/>
</dbReference>
<comment type="similarity">
    <text evidence="1 7">Belongs to the thioredoxin family.</text>
</comment>
<keyword evidence="12" id="KW-1185">Reference proteome</keyword>
<evidence type="ECO:0000256" key="8">
    <source>
        <dbReference type="PIRSR" id="PIRSR000077-1"/>
    </source>
</evidence>
<dbReference type="PIRSF" id="PIRSF000077">
    <property type="entry name" value="Thioredoxin"/>
    <property type="match status" value="1"/>
</dbReference>
<evidence type="ECO:0000256" key="6">
    <source>
        <dbReference type="NCBIfam" id="TIGR01068"/>
    </source>
</evidence>
<protein>
    <recommendedName>
        <fullName evidence="6 7">Thioredoxin</fullName>
    </recommendedName>
</protein>
<evidence type="ECO:0000256" key="2">
    <source>
        <dbReference type="ARBA" id="ARBA00022448"/>
    </source>
</evidence>
<dbReference type="AlphaFoldDB" id="A0A2A9E7U5"/>
<feature type="domain" description="Thioredoxin" evidence="10">
    <location>
        <begin position="1"/>
        <end position="108"/>
    </location>
</feature>
<dbReference type="Gene3D" id="3.40.30.10">
    <property type="entry name" value="Glutaredoxin"/>
    <property type="match status" value="1"/>
</dbReference>
<dbReference type="OrthoDB" id="9790390at2"/>
<dbReference type="EMBL" id="PDJG01000001">
    <property type="protein sequence ID" value="PFG34726.1"/>
    <property type="molecule type" value="Genomic_DNA"/>
</dbReference>
<dbReference type="PROSITE" id="PS51352">
    <property type="entry name" value="THIOREDOXIN_2"/>
    <property type="match status" value="1"/>
</dbReference>
<evidence type="ECO:0000313" key="11">
    <source>
        <dbReference type="EMBL" id="PFG34726.1"/>
    </source>
</evidence>
<dbReference type="PANTHER" id="PTHR45663:SF11">
    <property type="entry name" value="GEO12009P1"/>
    <property type="match status" value="1"/>
</dbReference>
<evidence type="ECO:0000256" key="7">
    <source>
        <dbReference type="PIRNR" id="PIRNR000077"/>
    </source>
</evidence>
<dbReference type="NCBIfam" id="TIGR01068">
    <property type="entry name" value="thioredoxin"/>
    <property type="match status" value="1"/>
</dbReference>
<dbReference type="InterPro" id="IPR036249">
    <property type="entry name" value="Thioredoxin-like_sf"/>
</dbReference>
<dbReference type="InterPro" id="IPR005746">
    <property type="entry name" value="Thioredoxin"/>
</dbReference>
<feature type="site" description="Contributes to redox potential value" evidence="8">
    <location>
        <position position="34"/>
    </location>
</feature>
<evidence type="ECO:0000256" key="9">
    <source>
        <dbReference type="PIRSR" id="PIRSR000077-4"/>
    </source>
</evidence>
<dbReference type="RefSeq" id="WP_098455718.1">
    <property type="nucleotide sequence ID" value="NZ_PDJG01000001.1"/>
</dbReference>
<organism evidence="11 12">
    <name type="scientific">Sanguibacter antarcticus</name>
    <dbReference type="NCBI Taxonomy" id="372484"/>
    <lineage>
        <taxon>Bacteria</taxon>
        <taxon>Bacillati</taxon>
        <taxon>Actinomycetota</taxon>
        <taxon>Actinomycetes</taxon>
        <taxon>Micrococcales</taxon>
        <taxon>Sanguibacteraceae</taxon>
        <taxon>Sanguibacter</taxon>
    </lineage>
</organism>
<dbReference type="InterPro" id="IPR017937">
    <property type="entry name" value="Thioredoxin_CS"/>
</dbReference>
<feature type="site" description="Deprotonates C-terminal active site Cys" evidence="8">
    <location>
        <position position="26"/>
    </location>
</feature>
<evidence type="ECO:0000259" key="10">
    <source>
        <dbReference type="PROSITE" id="PS51352"/>
    </source>
</evidence>
<dbReference type="SUPFAM" id="SSF52833">
    <property type="entry name" value="Thioredoxin-like"/>
    <property type="match status" value="1"/>
</dbReference>
<evidence type="ECO:0000256" key="3">
    <source>
        <dbReference type="ARBA" id="ARBA00022982"/>
    </source>
</evidence>
<dbReference type="GO" id="GO:0015035">
    <property type="term" value="F:protein-disulfide reductase activity"/>
    <property type="evidence" value="ECO:0007669"/>
    <property type="project" value="UniProtKB-UniRule"/>
</dbReference>
<evidence type="ECO:0000256" key="4">
    <source>
        <dbReference type="ARBA" id="ARBA00023157"/>
    </source>
</evidence>
<dbReference type="FunFam" id="3.40.30.10:FF:000001">
    <property type="entry name" value="Thioredoxin"/>
    <property type="match status" value="1"/>
</dbReference>
<keyword evidence="2" id="KW-0813">Transport</keyword>
<keyword evidence="4 9" id="KW-1015">Disulfide bond</keyword>
<evidence type="ECO:0000256" key="1">
    <source>
        <dbReference type="ARBA" id="ARBA00008987"/>
    </source>
</evidence>
<dbReference type="GO" id="GO:0045454">
    <property type="term" value="P:cell redox homeostasis"/>
    <property type="evidence" value="ECO:0007669"/>
    <property type="project" value="TreeGrafter"/>
</dbReference>
<feature type="active site" description="Nucleophile" evidence="8">
    <location>
        <position position="35"/>
    </location>
</feature>
<keyword evidence="3" id="KW-0249">Electron transport</keyword>
<proteinExistence type="inferred from homology"/>
<dbReference type="Proteomes" id="UP000225548">
    <property type="component" value="Unassembled WGS sequence"/>
</dbReference>
<keyword evidence="5 9" id="KW-0676">Redox-active center</keyword>
<dbReference type="InterPro" id="IPR013766">
    <property type="entry name" value="Thioredoxin_domain"/>
</dbReference>
<gene>
    <name evidence="11" type="ORF">ATL42_2646</name>
</gene>
<feature type="site" description="Contributes to redox potential value" evidence="8">
    <location>
        <position position="33"/>
    </location>
</feature>
<accession>A0A2A9E7U5</accession>
<sequence length="122" mass="13215">MTTTTVVTDDTFTTEVLESDIPVLVDFWAEWCGPCRMVAPVLEEIAADYAGRLKIAKIDIEENPRVTSEYGVVSIPLLNVYRGGKVVRSILGARPKRALVEEIDEILAEGADAQVEPAGPAA</sequence>
<dbReference type="Pfam" id="PF00085">
    <property type="entry name" value="Thioredoxin"/>
    <property type="match status" value="1"/>
</dbReference>
<comment type="caution">
    <text evidence="11">The sequence shown here is derived from an EMBL/GenBank/DDBJ whole genome shotgun (WGS) entry which is preliminary data.</text>
</comment>
<evidence type="ECO:0000256" key="5">
    <source>
        <dbReference type="ARBA" id="ARBA00023284"/>
    </source>
</evidence>
<feature type="active site" description="Nucleophile" evidence="8">
    <location>
        <position position="32"/>
    </location>
</feature>
<dbReference type="PANTHER" id="PTHR45663">
    <property type="entry name" value="GEO12009P1"/>
    <property type="match status" value="1"/>
</dbReference>
<dbReference type="PROSITE" id="PS00194">
    <property type="entry name" value="THIOREDOXIN_1"/>
    <property type="match status" value="1"/>
</dbReference>
<dbReference type="CDD" id="cd02947">
    <property type="entry name" value="TRX_family"/>
    <property type="match status" value="1"/>
</dbReference>
<evidence type="ECO:0000313" key="12">
    <source>
        <dbReference type="Proteomes" id="UP000225548"/>
    </source>
</evidence>
<feature type="disulfide bond" description="Redox-active" evidence="9">
    <location>
        <begin position="32"/>
        <end position="35"/>
    </location>
</feature>